<name>A0AAV2HPL7_LYMST</name>
<keyword evidence="1" id="KW-0472">Membrane</keyword>
<evidence type="ECO:0000313" key="3">
    <source>
        <dbReference type="Proteomes" id="UP001497497"/>
    </source>
</evidence>
<feature type="non-terminal residue" evidence="2">
    <location>
        <position position="1"/>
    </location>
</feature>
<keyword evidence="3" id="KW-1185">Reference proteome</keyword>
<keyword evidence="1" id="KW-0812">Transmembrane</keyword>
<accession>A0AAV2HPL7</accession>
<keyword evidence="1" id="KW-1133">Transmembrane helix</keyword>
<dbReference type="EMBL" id="CAXITT010000219">
    <property type="protein sequence ID" value="CAL1536046.1"/>
    <property type="molecule type" value="Genomic_DNA"/>
</dbReference>
<sequence length="238" mass="27860">ENTPNALTLKIGRDQIRDNKIRQINLDYLLLYIITKCLCCKPDCVLLLYRKIKWILFILLTCSICFVRFCIVDPSLTSHFQALANAAEKINMTDKYYWNQVNFGMNIGAMITASINFIFWVVDIVFLRCNPKKMLRSTKNFSRKRLNFPSDAFPTFFQNFENVKLINVMTGLHFLTVLFMTFYICTHFVGTAFFTFVEILANAGITLQWITLLLIFLMHCYRACLELKTTYKSFHKVV</sequence>
<evidence type="ECO:0000313" key="2">
    <source>
        <dbReference type="EMBL" id="CAL1536046.1"/>
    </source>
</evidence>
<dbReference type="AlphaFoldDB" id="A0AAV2HPL7"/>
<evidence type="ECO:0000256" key="1">
    <source>
        <dbReference type="SAM" id="Phobius"/>
    </source>
</evidence>
<feature type="transmembrane region" description="Helical" evidence="1">
    <location>
        <begin position="199"/>
        <end position="218"/>
    </location>
</feature>
<feature type="transmembrane region" description="Helical" evidence="1">
    <location>
        <begin position="172"/>
        <end position="193"/>
    </location>
</feature>
<reference evidence="2 3" key="1">
    <citation type="submission" date="2024-04" db="EMBL/GenBank/DDBJ databases">
        <authorList>
            <consortium name="Genoscope - CEA"/>
            <person name="William W."/>
        </authorList>
    </citation>
    <scope>NUCLEOTIDE SEQUENCE [LARGE SCALE GENOMIC DNA]</scope>
</reference>
<proteinExistence type="predicted"/>
<dbReference type="Proteomes" id="UP001497497">
    <property type="component" value="Unassembled WGS sequence"/>
</dbReference>
<gene>
    <name evidence="2" type="ORF">GSLYS_00009959001</name>
</gene>
<comment type="caution">
    <text evidence="2">The sequence shown here is derived from an EMBL/GenBank/DDBJ whole genome shotgun (WGS) entry which is preliminary data.</text>
</comment>
<organism evidence="2 3">
    <name type="scientific">Lymnaea stagnalis</name>
    <name type="common">Great pond snail</name>
    <name type="synonym">Helix stagnalis</name>
    <dbReference type="NCBI Taxonomy" id="6523"/>
    <lineage>
        <taxon>Eukaryota</taxon>
        <taxon>Metazoa</taxon>
        <taxon>Spiralia</taxon>
        <taxon>Lophotrochozoa</taxon>
        <taxon>Mollusca</taxon>
        <taxon>Gastropoda</taxon>
        <taxon>Heterobranchia</taxon>
        <taxon>Euthyneura</taxon>
        <taxon>Panpulmonata</taxon>
        <taxon>Hygrophila</taxon>
        <taxon>Lymnaeoidea</taxon>
        <taxon>Lymnaeidae</taxon>
        <taxon>Lymnaea</taxon>
    </lineage>
</organism>
<protein>
    <submittedName>
        <fullName evidence="2">Uncharacterized protein</fullName>
    </submittedName>
</protein>
<feature type="transmembrane region" description="Helical" evidence="1">
    <location>
        <begin position="107"/>
        <end position="127"/>
    </location>
</feature>
<feature type="transmembrane region" description="Helical" evidence="1">
    <location>
        <begin position="54"/>
        <end position="71"/>
    </location>
</feature>